<reference evidence="6" key="1">
    <citation type="submission" date="2025-08" db="UniProtKB">
        <authorList>
            <consortium name="RefSeq"/>
        </authorList>
    </citation>
    <scope>IDENTIFICATION</scope>
    <source>
        <tissue evidence="6">Whole organism</tissue>
    </source>
</reference>
<accession>A0A6J1S2L8</accession>
<dbReference type="InterPro" id="IPR050863">
    <property type="entry name" value="CenT-Element_Derived"/>
</dbReference>
<dbReference type="Gene3D" id="1.10.10.60">
    <property type="entry name" value="Homeodomain-like"/>
    <property type="match status" value="3"/>
</dbReference>
<evidence type="ECO:0000256" key="1">
    <source>
        <dbReference type="ARBA" id="ARBA00004123"/>
    </source>
</evidence>
<dbReference type="GeneID" id="113202837"/>
<sequence>MNIKVLSVRGLRPEFREVDRDLWLWFCEAKNNYENYHGPRVTKRLVQAKAKQAFEAVGISNFKASDGWYIRWLKRWNRINDHTAGSPQVLKKQRIRRSNAKTPAIANKQKDNFFNKAAPSVCGPLESSCSDNAFDTTNLNYVGISQPGESESFQSLDSDEYAHSFVAGGKSTPQSLIFHQTAKINPTDAVLLPEQCAQSASQSLKPVEIDEESSFLNLDDLTWNDLSDLSCFGKPSETIFTENDDLKSLCVEHPKPNQQDNNISFQDREKLNRSDVFIYNSQGPSQQNDQSFVKGFSLLPKRASKSGSSAEKTNHIHCRDSAGGALVIRGQESQSNDLKSKETENIVCNQSMTDFINGETACGNFAQHDLEDVSLSSDFVNQLNNEQTFELSIKCGNVNNSHLICSKNIANENANSHFWPDNHFKPPTSTGSHHTVTNSSRLKTINECTSPEPGCHMSVVDDDLSSEDNDYISEAVLLSMQEDDFSILNCDQSPFQGNMSVIDENSQSESEKVTSLDEGSQLELPIFKSSQYILMDKEHSFPCGGKVKKCGETPLMEDPMAQSRRPEHQNIFASEDAVRGEILSSCSRDDNLTLEVPCFTPMLPFVNESSNMLPIMDGSPVAQKKLLTSSASGDVIFEGGKMFQISSLTGKIALVDSENLLHLSTTDSVHSSVSDQDVLIASCNNFNNIGSLPSSYFSTEEVVEYSQSPLVSDSCILNQNVESAYIVPCSQDEAGFDNVSQCSASNVILSKNLSSGMLKSMQLNSIEVHGGSFSDMLTANADTRTDSTSYLLDGNGGVTRLMTWTPSGTSLGDSTSLLASLTNTCTAEISTQDQRNCLINTSQSETLACPMRYESTKENGFLSFDLPLEENMLSETDADSGEHSKLHKKNLAYLTEKGMNTSLGNNVVEAKQSSYRRSSGDRYFPYFKEKVVNYAIKNTAKEAAQYFGVNVDTVTLWTRGRLENNSVVKNYPDQLMLRWLKRNRESGILLTKEQVVEKAINLLKTPGNWLKDKTRWFYTWASRFLGEEEKKKRMENKELGFNNLPEDTGDKKALYPDEFKVEVVLYAERTSQNLASNIFNIARRRIFEWSAALKSSKKEDEETTAISFSNPKDSLPSHGPLSSIPESGSLKLKLNGKGTGRAVTSVAVDQELWLWFCEQTAKKTKPKSKEIRVKAVELFRARNHDKIQCSHGWLKKWCMRYGVALRHEGDGDLLAWCLEQFDCNRNISHRDLLNYAHESLTGTHKSEFKASAGWLLRFCKRHKNLLSEKPSIDTEIPTILKHKVSEFRAHVQKIIKTSNICEENVGCMDEIPLNFTAGASRNRLLLRRSGLENCHATVILGCLANGELLPPAIIFKGDGPTEHVSYNGLPLIIFYQPDCCMNSSIMSQWIDLVWTRNVSSPSLVVADCYDPHCSESVQDKCKASNITLSVMPAGCSFKLQPLDPAISRLFEENIYNRWTRHYTAADQMLTCKRTSYSSNTDIARWVADACSTLRQTRKEAMQRSFEVTGLTSLLKKTDEQFIEDPSYIPFASLFTSL</sequence>
<keyword evidence="5" id="KW-1185">Reference proteome</keyword>
<feature type="region of interest" description="Disordered" evidence="3">
    <location>
        <begin position="1102"/>
        <end position="1124"/>
    </location>
</feature>
<evidence type="ECO:0000313" key="6">
    <source>
        <dbReference type="RefSeq" id="XP_026273056.2"/>
    </source>
</evidence>
<dbReference type="GO" id="GO:0005634">
    <property type="term" value="C:nucleus"/>
    <property type="evidence" value="ECO:0007669"/>
    <property type="project" value="UniProtKB-SubCell"/>
</dbReference>
<evidence type="ECO:0000256" key="3">
    <source>
        <dbReference type="SAM" id="MobiDB-lite"/>
    </source>
</evidence>
<dbReference type="Pfam" id="PF03184">
    <property type="entry name" value="DDE_1"/>
    <property type="match status" value="1"/>
</dbReference>
<dbReference type="KEGG" id="foc:113202837"/>
<evidence type="ECO:0000259" key="4">
    <source>
        <dbReference type="PROSITE" id="PS51253"/>
    </source>
</evidence>
<gene>
    <name evidence="6" type="primary">LOC113202837</name>
</gene>
<comment type="subcellular location">
    <subcellularLocation>
        <location evidence="1">Nucleus</location>
    </subcellularLocation>
</comment>
<dbReference type="RefSeq" id="XP_026273056.2">
    <property type="nucleotide sequence ID" value="XM_026417271.2"/>
</dbReference>
<dbReference type="SMART" id="SM00674">
    <property type="entry name" value="CENPB"/>
    <property type="match status" value="3"/>
</dbReference>
<dbReference type="Pfam" id="PF03221">
    <property type="entry name" value="HTH_Tnp_Tc5"/>
    <property type="match status" value="2"/>
</dbReference>
<keyword evidence="2" id="KW-0238">DNA-binding</keyword>
<dbReference type="GO" id="GO:0003677">
    <property type="term" value="F:DNA binding"/>
    <property type="evidence" value="ECO:0007669"/>
    <property type="project" value="UniProtKB-KW"/>
</dbReference>
<organism evidence="5 6">
    <name type="scientific">Frankliniella occidentalis</name>
    <name type="common">Western flower thrips</name>
    <name type="synonym">Euthrips occidentalis</name>
    <dbReference type="NCBI Taxonomy" id="133901"/>
    <lineage>
        <taxon>Eukaryota</taxon>
        <taxon>Metazoa</taxon>
        <taxon>Ecdysozoa</taxon>
        <taxon>Arthropoda</taxon>
        <taxon>Hexapoda</taxon>
        <taxon>Insecta</taxon>
        <taxon>Pterygota</taxon>
        <taxon>Neoptera</taxon>
        <taxon>Paraneoptera</taxon>
        <taxon>Thysanoptera</taxon>
        <taxon>Terebrantia</taxon>
        <taxon>Thripoidea</taxon>
        <taxon>Thripidae</taxon>
        <taxon>Frankliniella</taxon>
    </lineage>
</organism>
<dbReference type="PANTHER" id="PTHR19303:SF74">
    <property type="entry name" value="POGO TRANSPOSABLE ELEMENT WITH KRAB DOMAIN"/>
    <property type="match status" value="1"/>
</dbReference>
<proteinExistence type="predicted"/>
<dbReference type="InterPro" id="IPR004875">
    <property type="entry name" value="DDE_SF_endonuclease_dom"/>
</dbReference>
<feature type="domain" description="HTH CENPB-type" evidence="4">
    <location>
        <begin position="1197"/>
        <end position="1268"/>
    </location>
</feature>
<dbReference type="PANTHER" id="PTHR19303">
    <property type="entry name" value="TRANSPOSON"/>
    <property type="match status" value="1"/>
</dbReference>
<dbReference type="OrthoDB" id="8194518at2759"/>
<dbReference type="Proteomes" id="UP000504606">
    <property type="component" value="Unplaced"/>
</dbReference>
<protein>
    <submittedName>
        <fullName evidence="6">Uncharacterized protein LOC113202837</fullName>
    </submittedName>
</protein>
<evidence type="ECO:0000313" key="5">
    <source>
        <dbReference type="Proteomes" id="UP000504606"/>
    </source>
</evidence>
<dbReference type="InterPro" id="IPR006600">
    <property type="entry name" value="HTH_CenpB_DNA-bd_dom"/>
</dbReference>
<name>A0A6J1S2L8_FRAOC</name>
<dbReference type="InterPro" id="IPR009057">
    <property type="entry name" value="Homeodomain-like_sf"/>
</dbReference>
<dbReference type="PROSITE" id="PS51253">
    <property type="entry name" value="HTH_CENPB"/>
    <property type="match status" value="1"/>
</dbReference>
<evidence type="ECO:0000256" key="2">
    <source>
        <dbReference type="ARBA" id="ARBA00023125"/>
    </source>
</evidence>
<dbReference type="SUPFAM" id="SSF46689">
    <property type="entry name" value="Homeodomain-like"/>
    <property type="match status" value="3"/>
</dbReference>